<sequence>MAEDSTEARVSAAVDAWLRWLPRWEPSSFRSRGRLCRRCYNSPMVRAAGMDVDVPHQVQHALVSRLQRIIDKMVNEYTEAHLPLLQQELAEAEAIRTPAGYHPTEGLDPEYEGIELDPEPDPGQPFLFTLASMAEEVPPPPDPRPPLTEEQKVALRADMVRADRCAQGAGQEVCRAVATHSGRIRHAIATCVEPQIQAMLDELTNSLEFPPAH</sequence>
<feature type="region of interest" description="Disordered" evidence="1">
    <location>
        <begin position="99"/>
        <end position="123"/>
    </location>
</feature>
<dbReference type="OrthoDB" id="4988283at2"/>
<dbReference type="AlphaFoldDB" id="A0A543I5B7"/>
<dbReference type="EMBL" id="VFPN01000001">
    <property type="protein sequence ID" value="TQM65785.1"/>
    <property type="molecule type" value="Genomic_DNA"/>
</dbReference>
<comment type="caution">
    <text evidence="2">The sequence shown here is derived from an EMBL/GenBank/DDBJ whole genome shotgun (WGS) entry which is preliminary data.</text>
</comment>
<reference evidence="2 3" key="1">
    <citation type="submission" date="2019-06" db="EMBL/GenBank/DDBJ databases">
        <title>Sequencing the genomes of 1000 actinobacteria strains.</title>
        <authorList>
            <person name="Klenk H.-P."/>
        </authorList>
    </citation>
    <scope>NUCLEOTIDE SEQUENCE [LARGE SCALE GENOMIC DNA]</scope>
    <source>
        <strain evidence="2 3">DSM 18031</strain>
    </source>
</reference>
<protein>
    <recommendedName>
        <fullName evidence="4">Spermidine/putrescine ABC transporter substrate-binding protein</fullName>
    </recommendedName>
</protein>
<keyword evidence="3" id="KW-1185">Reference proteome</keyword>
<proteinExistence type="predicted"/>
<dbReference type="Proteomes" id="UP000318331">
    <property type="component" value="Unassembled WGS sequence"/>
</dbReference>
<evidence type="ECO:0008006" key="4">
    <source>
        <dbReference type="Google" id="ProtNLM"/>
    </source>
</evidence>
<evidence type="ECO:0000313" key="2">
    <source>
        <dbReference type="EMBL" id="TQM65785.1"/>
    </source>
</evidence>
<evidence type="ECO:0000313" key="3">
    <source>
        <dbReference type="Proteomes" id="UP000318331"/>
    </source>
</evidence>
<organism evidence="2 3">
    <name type="scientific">Klugiella xanthotipulae</name>
    <dbReference type="NCBI Taxonomy" id="244735"/>
    <lineage>
        <taxon>Bacteria</taxon>
        <taxon>Bacillati</taxon>
        <taxon>Actinomycetota</taxon>
        <taxon>Actinomycetes</taxon>
        <taxon>Micrococcales</taxon>
        <taxon>Microbacteriaceae</taxon>
        <taxon>Klugiella</taxon>
    </lineage>
</organism>
<dbReference type="RefSeq" id="WP_141915696.1">
    <property type="nucleotide sequence ID" value="NZ_BAAAYS010000001.1"/>
</dbReference>
<feature type="compositionally biased region" description="Acidic residues" evidence="1">
    <location>
        <begin position="107"/>
        <end position="120"/>
    </location>
</feature>
<accession>A0A543I5B7</accession>
<gene>
    <name evidence="2" type="ORF">FB466_0597</name>
</gene>
<evidence type="ECO:0000256" key="1">
    <source>
        <dbReference type="SAM" id="MobiDB-lite"/>
    </source>
</evidence>
<name>A0A543I5B7_9MICO</name>